<feature type="compositionally biased region" description="Basic and acidic residues" evidence="1">
    <location>
        <begin position="166"/>
        <end position="175"/>
    </location>
</feature>
<reference evidence="2 3" key="1">
    <citation type="submission" date="2024-03" db="EMBL/GenBank/DDBJ databases">
        <title>Chitinophaga caseinilytica sp. nov., a casein hydrolysing bacterium isolated from forest soil.</title>
        <authorList>
            <person name="Lee D.S."/>
            <person name="Han D.M."/>
            <person name="Baek J.H."/>
            <person name="Choi D.G."/>
            <person name="Jeon J.H."/>
            <person name="Jeon C.O."/>
        </authorList>
    </citation>
    <scope>NUCLEOTIDE SEQUENCE [LARGE SCALE GENOMIC DNA]</scope>
    <source>
        <strain evidence="2 3">KACC 19118</strain>
    </source>
</reference>
<gene>
    <name evidence="2" type="ORF">WJU22_00065</name>
</gene>
<evidence type="ECO:0000313" key="3">
    <source>
        <dbReference type="Proteomes" id="UP001449657"/>
    </source>
</evidence>
<name>A0ABZ2Z7V5_9BACT</name>
<sequence>MHVNRWWLRWWPLALLFFALRSAGQDALRKRVSLPSTLIAAGELRKEISRQTGLQFSFGSNTIRPGQLIRLPQKSYTAKALLDAMQQQLKADYKIYEDHIIFTKRNNAAAESRNGNPSAENVTAKNGGKASPDRQFNPPNIIAQNGKKGAADRKSDPTNSSTDNADVLKGKKSAQEVKLNSQNTSAQNGKNGAGDEPANTLSDSINSKTVATPSPDEQNAPTQLNGAAKPGKPASRQNPAAPSSDQTIGGTTSNQLSLPLQFPTAHADERIRQRAYRLVPERRPAPQTVSGSAPAIRERKSPFDINNGIFSRYTAAGIEATEYFPANGFFKAGVSILHGIIGYSSNGTYGSLRYGAGSRWTFSERWHVQASFTTGIVEKKLESDSGIIIQKTIDVRERLHRIGLQAERTLGKRWGLVGGLSWNMLNRTNTDKGTRFSPGDRIFDGPVPEDGYRAIKPFYTLSSKFSEGNKTWKDRWLGIQVGIYFRL</sequence>
<dbReference type="RefSeq" id="WP_341841288.1">
    <property type="nucleotide sequence ID" value="NZ_CP149792.1"/>
</dbReference>
<accession>A0ABZ2Z7V5</accession>
<evidence type="ECO:0000313" key="2">
    <source>
        <dbReference type="EMBL" id="WZN46594.1"/>
    </source>
</evidence>
<evidence type="ECO:0000256" key="1">
    <source>
        <dbReference type="SAM" id="MobiDB-lite"/>
    </source>
</evidence>
<evidence type="ECO:0008006" key="4">
    <source>
        <dbReference type="Google" id="ProtNLM"/>
    </source>
</evidence>
<protein>
    <recommendedName>
        <fullName evidence="4">Outer membrane protein beta-barrel domain-containing protein</fullName>
    </recommendedName>
</protein>
<keyword evidence="3" id="KW-1185">Reference proteome</keyword>
<feature type="compositionally biased region" description="Polar residues" evidence="1">
    <location>
        <begin position="235"/>
        <end position="257"/>
    </location>
</feature>
<feature type="compositionally biased region" description="Polar residues" evidence="1">
    <location>
        <begin position="113"/>
        <end position="124"/>
    </location>
</feature>
<feature type="compositionally biased region" description="Polar residues" evidence="1">
    <location>
        <begin position="178"/>
        <end position="190"/>
    </location>
</feature>
<feature type="compositionally biased region" description="Polar residues" evidence="1">
    <location>
        <begin position="199"/>
        <end position="225"/>
    </location>
</feature>
<organism evidence="2 3">
    <name type="scientific">Chitinophaga caseinilytica</name>
    <dbReference type="NCBI Taxonomy" id="2267521"/>
    <lineage>
        <taxon>Bacteria</taxon>
        <taxon>Pseudomonadati</taxon>
        <taxon>Bacteroidota</taxon>
        <taxon>Chitinophagia</taxon>
        <taxon>Chitinophagales</taxon>
        <taxon>Chitinophagaceae</taxon>
        <taxon>Chitinophaga</taxon>
    </lineage>
</organism>
<dbReference type="EMBL" id="CP150096">
    <property type="protein sequence ID" value="WZN46594.1"/>
    <property type="molecule type" value="Genomic_DNA"/>
</dbReference>
<feature type="region of interest" description="Disordered" evidence="1">
    <location>
        <begin position="108"/>
        <end position="257"/>
    </location>
</feature>
<proteinExistence type="predicted"/>
<dbReference type="Proteomes" id="UP001449657">
    <property type="component" value="Chromosome"/>
</dbReference>